<comment type="subcellular location">
    <subcellularLocation>
        <location evidence="1">Membrane</location>
        <topology evidence="1">Multi-pass membrane protein</topology>
    </subcellularLocation>
</comment>
<keyword evidence="5" id="KW-1185">Reference proteome</keyword>
<name>A0AAE1TWV5_9EUCA</name>
<feature type="transmembrane region" description="Helical" evidence="2">
    <location>
        <begin position="284"/>
        <end position="307"/>
    </location>
</feature>
<reference evidence="4" key="1">
    <citation type="submission" date="2023-11" db="EMBL/GenBank/DDBJ databases">
        <title>Genome assemblies of two species of porcelain crab, Petrolisthes cinctipes and Petrolisthes manimaculis (Anomura: Porcellanidae).</title>
        <authorList>
            <person name="Angst P."/>
        </authorList>
    </citation>
    <scope>NUCLEOTIDE SEQUENCE</scope>
    <source>
        <strain evidence="4">PB745_02</strain>
        <tissue evidence="4">Gill</tissue>
    </source>
</reference>
<dbReference type="InterPro" id="IPR011701">
    <property type="entry name" value="MFS"/>
</dbReference>
<dbReference type="InterPro" id="IPR036259">
    <property type="entry name" value="MFS_trans_sf"/>
</dbReference>
<protein>
    <recommendedName>
        <fullName evidence="3">Major facilitator superfamily (MFS) profile domain-containing protein</fullName>
    </recommendedName>
</protein>
<dbReference type="AlphaFoldDB" id="A0AAE1TWV5"/>
<dbReference type="Proteomes" id="UP001292094">
    <property type="component" value="Unassembled WGS sequence"/>
</dbReference>
<feature type="transmembrane region" description="Helical" evidence="2">
    <location>
        <begin position="444"/>
        <end position="464"/>
    </location>
</feature>
<dbReference type="InterPro" id="IPR050327">
    <property type="entry name" value="Proton-linked_MCT"/>
</dbReference>
<accession>A0AAE1TWV5</accession>
<dbReference type="Gene3D" id="1.20.1250.20">
    <property type="entry name" value="MFS general substrate transporter like domains"/>
    <property type="match status" value="1"/>
</dbReference>
<keyword evidence="2" id="KW-1133">Transmembrane helix</keyword>
<feature type="transmembrane region" description="Helical" evidence="2">
    <location>
        <begin position="533"/>
        <end position="557"/>
    </location>
</feature>
<evidence type="ECO:0000256" key="2">
    <source>
        <dbReference type="SAM" id="Phobius"/>
    </source>
</evidence>
<feature type="transmembrane region" description="Helical" evidence="2">
    <location>
        <begin position="218"/>
        <end position="240"/>
    </location>
</feature>
<dbReference type="GO" id="GO:0016020">
    <property type="term" value="C:membrane"/>
    <property type="evidence" value="ECO:0007669"/>
    <property type="project" value="UniProtKB-SubCell"/>
</dbReference>
<dbReference type="PANTHER" id="PTHR11360">
    <property type="entry name" value="MONOCARBOXYLATE TRANSPORTER"/>
    <property type="match status" value="1"/>
</dbReference>
<dbReference type="InterPro" id="IPR020846">
    <property type="entry name" value="MFS_dom"/>
</dbReference>
<dbReference type="Pfam" id="PF07690">
    <property type="entry name" value="MFS_1"/>
    <property type="match status" value="1"/>
</dbReference>
<dbReference type="SUPFAM" id="SSF103473">
    <property type="entry name" value="MFS general substrate transporter"/>
    <property type="match status" value="1"/>
</dbReference>
<organism evidence="4 5">
    <name type="scientific">Petrolisthes manimaculis</name>
    <dbReference type="NCBI Taxonomy" id="1843537"/>
    <lineage>
        <taxon>Eukaryota</taxon>
        <taxon>Metazoa</taxon>
        <taxon>Ecdysozoa</taxon>
        <taxon>Arthropoda</taxon>
        <taxon>Crustacea</taxon>
        <taxon>Multicrustacea</taxon>
        <taxon>Malacostraca</taxon>
        <taxon>Eumalacostraca</taxon>
        <taxon>Eucarida</taxon>
        <taxon>Decapoda</taxon>
        <taxon>Pleocyemata</taxon>
        <taxon>Anomura</taxon>
        <taxon>Galatheoidea</taxon>
        <taxon>Porcellanidae</taxon>
        <taxon>Petrolisthes</taxon>
    </lineage>
</organism>
<feature type="transmembrane region" description="Helical" evidence="2">
    <location>
        <begin position="252"/>
        <end position="272"/>
    </location>
</feature>
<feature type="transmembrane region" description="Helical" evidence="2">
    <location>
        <begin position="125"/>
        <end position="147"/>
    </location>
</feature>
<keyword evidence="2" id="KW-0812">Transmembrane</keyword>
<feature type="transmembrane region" description="Helical" evidence="2">
    <location>
        <begin position="194"/>
        <end position="212"/>
    </location>
</feature>
<feature type="transmembrane region" description="Helical" evidence="2">
    <location>
        <begin position="470"/>
        <end position="492"/>
    </location>
</feature>
<feature type="domain" description="Major facilitator superfamily (MFS) profile" evidence="3">
    <location>
        <begin position="125"/>
        <end position="563"/>
    </location>
</feature>
<feature type="transmembrane region" description="Helical" evidence="2">
    <location>
        <begin position="381"/>
        <end position="403"/>
    </location>
</feature>
<dbReference type="PROSITE" id="PS50850">
    <property type="entry name" value="MFS"/>
    <property type="match status" value="1"/>
</dbReference>
<evidence type="ECO:0000259" key="3">
    <source>
        <dbReference type="PROSITE" id="PS50850"/>
    </source>
</evidence>
<dbReference type="EMBL" id="JAWZYT010003505">
    <property type="protein sequence ID" value="KAK4298084.1"/>
    <property type="molecule type" value="Genomic_DNA"/>
</dbReference>
<evidence type="ECO:0000313" key="5">
    <source>
        <dbReference type="Proteomes" id="UP001292094"/>
    </source>
</evidence>
<comment type="caution">
    <text evidence="4">The sequence shown here is derived from an EMBL/GenBank/DDBJ whole genome shotgun (WGS) entry which is preliminary data.</text>
</comment>
<dbReference type="GO" id="GO:0008028">
    <property type="term" value="F:monocarboxylic acid transmembrane transporter activity"/>
    <property type="evidence" value="ECO:0007669"/>
    <property type="project" value="TreeGrafter"/>
</dbReference>
<sequence>MAPQNPLLETEKLKLTTTTLDEDGTTQTAGLGSDSIQISLTHTPTPIINHLHPEDPTPPLTEPTSTAFTAKCVTAKPQDATTTEEDIPEEKLLLLPEVTRGVVQKKPCCLCRPHHPLSPDVDGGWAWVVFVAGFIQFFISSAMYYSFSVYYVELVHAFGEPRAKTGWVYSTNSAIHMFCGPLGGWTISRWGPRATVMIGGLLACLGFIGSAFSPSLNIIFVTYGVVNGVGTSLNFSGWVVGLGRFWRRRRSWVTGLAMAGSGVGVAVLGPAVSLLVGHYGWRGAMILSAGLSLNFCVLGATIISTLTPPPPPPPSHKTGDHCHCRLLRKGEEGQGDDDEAEMEVSSALPLSLAAAGSMLSLDQAKTGQLKRSAKEVAMWPGFWLLQGSCFLSFMATTTIFALLLDWVEWAGLASAFSGALAGSGAGDVAGRVVAGLLSERGPPLLLFSGMQLLLAVVVMFAAMATTPLQFAAAMVGVGMACGLQSVLHALLPSQLSSEAGVGHLLGWQLVVAGLGALAGPPLAGFLVDFTHSYLPTIALCTVAPATASLLSLAAHCITPPLTKPSTK</sequence>
<dbReference type="PANTHER" id="PTHR11360:SF310">
    <property type="entry name" value="MONOCARBOXYLATE TRANSPORTER 9-LIKE"/>
    <property type="match status" value="1"/>
</dbReference>
<feature type="transmembrane region" description="Helical" evidence="2">
    <location>
        <begin position="504"/>
        <end position="527"/>
    </location>
</feature>
<gene>
    <name evidence="4" type="ORF">Pmani_029542</name>
</gene>
<proteinExistence type="predicted"/>
<feature type="transmembrane region" description="Helical" evidence="2">
    <location>
        <begin position="409"/>
        <end position="432"/>
    </location>
</feature>
<keyword evidence="2" id="KW-0472">Membrane</keyword>
<evidence type="ECO:0000256" key="1">
    <source>
        <dbReference type="ARBA" id="ARBA00004141"/>
    </source>
</evidence>
<evidence type="ECO:0000313" key="4">
    <source>
        <dbReference type="EMBL" id="KAK4298084.1"/>
    </source>
</evidence>
<feature type="transmembrane region" description="Helical" evidence="2">
    <location>
        <begin position="167"/>
        <end position="187"/>
    </location>
</feature>